<comment type="caution">
    <text evidence="2">The sequence shown here is derived from an EMBL/GenBank/DDBJ whole genome shotgun (WGS) entry which is preliminary data.</text>
</comment>
<dbReference type="RefSeq" id="WP_127123841.1">
    <property type="nucleotide sequence ID" value="NZ_BHXQ01000007.1"/>
</dbReference>
<feature type="signal peptide" evidence="1">
    <location>
        <begin position="1"/>
        <end position="17"/>
    </location>
</feature>
<keyword evidence="1" id="KW-0732">Signal</keyword>
<evidence type="ECO:0000256" key="1">
    <source>
        <dbReference type="SAM" id="SignalP"/>
    </source>
</evidence>
<dbReference type="EMBL" id="BHXQ01000007">
    <property type="protein sequence ID" value="GCC53185.1"/>
    <property type="molecule type" value="Genomic_DNA"/>
</dbReference>
<protein>
    <recommendedName>
        <fullName evidence="4">HEAT repeat domain-containing protein</fullName>
    </recommendedName>
</protein>
<organism evidence="2 3">
    <name type="scientific">Chryseotalea sanaruensis</name>
    <dbReference type="NCBI Taxonomy" id="2482724"/>
    <lineage>
        <taxon>Bacteria</taxon>
        <taxon>Pseudomonadati</taxon>
        <taxon>Bacteroidota</taxon>
        <taxon>Cytophagia</taxon>
        <taxon>Cytophagales</taxon>
        <taxon>Chryseotaleaceae</taxon>
        <taxon>Chryseotalea</taxon>
    </lineage>
</organism>
<evidence type="ECO:0000313" key="2">
    <source>
        <dbReference type="EMBL" id="GCC53185.1"/>
    </source>
</evidence>
<feature type="chain" id="PRO_5018965328" description="HEAT repeat domain-containing protein" evidence="1">
    <location>
        <begin position="18"/>
        <end position="307"/>
    </location>
</feature>
<sequence length="307" mass="35556">MRYITFVFMLSCLSAFAQSSDNYIEKYFVSLHRNENPERVVVEKIKQIDIDILCELITPYLNDSLSIIRLNAYHLLHERGMQSIMQQDRQKVVSNLLRGWFDTDTGINGFVASCLSKYAKNDFTLATKDSLVLLINQSPGYYDKLLRMVGFLDVKTLIPALQQKLEAKLITNERQRWAAYLALSRMGDDNATQFVLDKVKSLGVTDDVVYTLFPDLVYTRQRTTIDYLIEQLYRDEKNCNSTNAERSKPITCAFRIIDYLAAAITDYPFKTDVSGELVVDDYQEALQDVRAWFKTKGDLYEINYEHM</sequence>
<dbReference type="OrthoDB" id="968128at2"/>
<dbReference type="SUPFAM" id="SSF48371">
    <property type="entry name" value="ARM repeat"/>
    <property type="match status" value="1"/>
</dbReference>
<dbReference type="AlphaFoldDB" id="A0A401UE51"/>
<accession>A0A401UE51</accession>
<keyword evidence="3" id="KW-1185">Reference proteome</keyword>
<name>A0A401UE51_9BACT</name>
<proteinExistence type="predicted"/>
<gene>
    <name evidence="2" type="ORF">SanaruYs_34280</name>
</gene>
<reference evidence="2 3" key="1">
    <citation type="submission" date="2018-11" db="EMBL/GenBank/DDBJ databases">
        <title>Chryseotalea sanarue gen. nov., sp., nov., a member of the family Cytophagaceae, isolated from a brackish lake in Hamamatsu Japan.</title>
        <authorList>
            <person name="Maejima Y."/>
            <person name="Iino T."/>
            <person name="Muraguchi Y."/>
            <person name="Fukuda K."/>
            <person name="Ohkuma M."/>
            <person name="Moriuchi R."/>
            <person name="Dohra H."/>
            <person name="Kimbara K."/>
            <person name="Shintani M."/>
        </authorList>
    </citation>
    <scope>NUCLEOTIDE SEQUENCE [LARGE SCALE GENOMIC DNA]</scope>
    <source>
        <strain evidence="2 3">Ys</strain>
    </source>
</reference>
<dbReference type="Proteomes" id="UP000288227">
    <property type="component" value="Unassembled WGS sequence"/>
</dbReference>
<dbReference type="InterPro" id="IPR016024">
    <property type="entry name" value="ARM-type_fold"/>
</dbReference>
<evidence type="ECO:0008006" key="4">
    <source>
        <dbReference type="Google" id="ProtNLM"/>
    </source>
</evidence>
<evidence type="ECO:0000313" key="3">
    <source>
        <dbReference type="Proteomes" id="UP000288227"/>
    </source>
</evidence>